<reference evidence="2" key="1">
    <citation type="submission" date="2022-10" db="EMBL/GenBank/DDBJ databases">
        <authorList>
            <person name="Chen Y."/>
            <person name="Dougan E. K."/>
            <person name="Chan C."/>
            <person name="Rhodes N."/>
            <person name="Thang M."/>
        </authorList>
    </citation>
    <scope>NUCLEOTIDE SEQUENCE</scope>
</reference>
<dbReference type="EMBL" id="CAMXCT030006527">
    <property type="protein sequence ID" value="CAL4802664.1"/>
    <property type="molecule type" value="Genomic_DNA"/>
</dbReference>
<keyword evidence="4" id="KW-1185">Reference proteome</keyword>
<reference evidence="3 4" key="2">
    <citation type="submission" date="2024-05" db="EMBL/GenBank/DDBJ databases">
        <authorList>
            <person name="Chen Y."/>
            <person name="Shah S."/>
            <person name="Dougan E. K."/>
            <person name="Thang M."/>
            <person name="Chan C."/>
        </authorList>
    </citation>
    <scope>NUCLEOTIDE SEQUENCE [LARGE SCALE GENOMIC DNA]</scope>
</reference>
<organism evidence="2">
    <name type="scientific">Cladocopium goreaui</name>
    <dbReference type="NCBI Taxonomy" id="2562237"/>
    <lineage>
        <taxon>Eukaryota</taxon>
        <taxon>Sar</taxon>
        <taxon>Alveolata</taxon>
        <taxon>Dinophyceae</taxon>
        <taxon>Suessiales</taxon>
        <taxon>Symbiodiniaceae</taxon>
        <taxon>Cladocopium</taxon>
    </lineage>
</organism>
<evidence type="ECO:0000313" key="2">
    <source>
        <dbReference type="EMBL" id="CAI4015352.1"/>
    </source>
</evidence>
<feature type="region of interest" description="Disordered" evidence="1">
    <location>
        <begin position="539"/>
        <end position="562"/>
    </location>
</feature>
<proteinExistence type="predicted"/>
<evidence type="ECO:0000313" key="3">
    <source>
        <dbReference type="EMBL" id="CAL4802664.1"/>
    </source>
</evidence>
<evidence type="ECO:0000256" key="1">
    <source>
        <dbReference type="SAM" id="MobiDB-lite"/>
    </source>
</evidence>
<comment type="caution">
    <text evidence="2">The sequence shown here is derived from an EMBL/GenBank/DDBJ whole genome shotgun (WGS) entry which is preliminary data.</text>
</comment>
<evidence type="ECO:0000313" key="4">
    <source>
        <dbReference type="Proteomes" id="UP001152797"/>
    </source>
</evidence>
<protein>
    <submittedName>
        <fullName evidence="2">Uncharacterized protein</fullName>
    </submittedName>
</protein>
<sequence length="596" mass="65282">MPTGFVCQLHYRGGGALLCQTSTGDSRQLPFAHAPPHVRVGHTVTFSLAADGVDLAVDLEVCQEKAATAATSSANAEMGRQIMQEKPAKPVFDISKQPSRKLQRSITRFHNADLKERLRMIETAEGLLHDLLNEVELDGDAICKLLCRCAGWLHPPGSFEAKHVSSTEDTAGAAVSEPSDLQCRVRRLLILALSSLDLSDTTTYRAVETAVLHILELLQGKEMSFSGNGKSLAMRQWQQLQELLVGEALQSDPKKRKASDEARLPKKDWSAAVDGVFRPNKRVRSLPAVYEEDGGEDLSLEIFGWHRGGSLLCQISTGDSRQLPFAHAPPHVRVGHAVTFSLAADGVDLAVDLEVCQEKTATSSANAEMGRQIMQEKPAKPVFDISKQPSRKLQRSITRFHNADLKERLRMIETAEGLLSDLLNEVELDGDAICKLLCRCAGWLHPPGSFEAKHVSSTEDTAGAAVSEPSDLQCRVRRLLILALSSLDLSDTTTYRAVETAVLHILELLQGKETSFSGNGKSLAMRQWRQLQELLVAEAPQSDPKKRKASDEAPEDFKEKAKHTRIGRPPLMACFAHLSASGACQQSMRPLSKLSC</sequence>
<name>A0A9P1DRI3_9DINO</name>
<dbReference type="Proteomes" id="UP001152797">
    <property type="component" value="Unassembled WGS sequence"/>
</dbReference>
<dbReference type="AlphaFoldDB" id="A0A9P1DRI3"/>
<feature type="compositionally biased region" description="Basic and acidic residues" evidence="1">
    <location>
        <begin position="549"/>
        <end position="559"/>
    </location>
</feature>
<accession>A0A9P1DRI3</accession>
<dbReference type="EMBL" id="CAMXCT010006527">
    <property type="protein sequence ID" value="CAI4015352.1"/>
    <property type="molecule type" value="Genomic_DNA"/>
</dbReference>
<dbReference type="EMBL" id="CAMXCT020006527">
    <property type="protein sequence ID" value="CAL1168727.1"/>
    <property type="molecule type" value="Genomic_DNA"/>
</dbReference>
<gene>
    <name evidence="2" type="ORF">C1SCF055_LOCUS40186</name>
</gene>